<feature type="region of interest" description="Disordered" evidence="7">
    <location>
        <begin position="1"/>
        <end position="80"/>
    </location>
</feature>
<dbReference type="Proteomes" id="UP000477722">
    <property type="component" value="Unassembled WGS sequence"/>
</dbReference>
<keyword evidence="5" id="KW-1133">Transmembrane helix</keyword>
<sequence length="486" mass="50406">MGSATRAQGAARSPRPGGASGVVGGAGGAGGARGPRGAGAAPRRRRGRAVRPGAAAPAPAGRSRAPVPTSATLRTASRTGGAGPLQLPQLVLLELAVAVPLAAAAADKRLVIPALVLAVPLAVAALLRRRQHSVRDWTATLLALRARSRAASQPLSPDLAVDARGERLDAGLLPLVECAPGLRTYEYADKRRRAIGMLGDDTFLTAVIRVDTGTGEATRPALGTRSLPLELMRGALDVDGIALESVQVVQHVQPAPAPHLPEQSVARRSYAPLQEHTGAPALRLTWVALKLDPELCPEAVTARGGGLEGAQRCLVRAADHLASRLTGAGFRTEVLSEEGLITALSTSACLNPVATARAGRADALPARRTAESARVWRCDDRWHTTYGISRWPELGPAAAPLPRLVALLTSVPTFTTTFSLALGRSARSGALAVSGHVRLTGRSDTELIAARGQLEHAARTARLGLVRLDREQVPGLLASLPLGGAR</sequence>
<dbReference type="Pfam" id="PF11203">
    <property type="entry name" value="EccE"/>
    <property type="match status" value="1"/>
</dbReference>
<organism evidence="9 10">
    <name type="scientific">Streptomyces boncukensis</name>
    <dbReference type="NCBI Taxonomy" id="2711219"/>
    <lineage>
        <taxon>Bacteria</taxon>
        <taxon>Bacillati</taxon>
        <taxon>Actinomycetota</taxon>
        <taxon>Actinomycetes</taxon>
        <taxon>Kitasatosporales</taxon>
        <taxon>Streptomycetaceae</taxon>
        <taxon>Streptomyces</taxon>
    </lineage>
</organism>
<protein>
    <submittedName>
        <fullName evidence="9">Type VII secretion protein EccE</fullName>
    </submittedName>
</protein>
<keyword evidence="10" id="KW-1185">Reference proteome</keyword>
<comment type="caution">
    <text evidence="9">The sequence shown here is derived from an EMBL/GenBank/DDBJ whole genome shotgun (WGS) entry which is preliminary data.</text>
</comment>
<name>A0A6G4X3C3_9ACTN</name>
<feature type="compositionally biased region" description="Polar residues" evidence="7">
    <location>
        <begin position="69"/>
        <end position="78"/>
    </location>
</feature>
<accession>A0A6G4X3C3</accession>
<comment type="subcellular location">
    <subcellularLocation>
        <location evidence="1">Cell membrane</location>
    </subcellularLocation>
</comment>
<evidence type="ECO:0000256" key="4">
    <source>
        <dbReference type="ARBA" id="ARBA00022692"/>
    </source>
</evidence>
<feature type="compositionally biased region" description="Gly residues" evidence="7">
    <location>
        <begin position="18"/>
        <end position="37"/>
    </location>
</feature>
<reference evidence="9 10" key="1">
    <citation type="submission" date="2020-02" db="EMBL/GenBank/DDBJ databases">
        <title>Whole-genome analyses of novel actinobacteria.</title>
        <authorList>
            <person name="Sahin N."/>
            <person name="Tatar D."/>
        </authorList>
    </citation>
    <scope>NUCLEOTIDE SEQUENCE [LARGE SCALE GENOMIC DNA]</scope>
    <source>
        <strain evidence="9 10">SB3404</strain>
    </source>
</reference>
<evidence type="ECO:0000256" key="7">
    <source>
        <dbReference type="SAM" id="MobiDB-lite"/>
    </source>
</evidence>
<comment type="similarity">
    <text evidence="2">Belongs to the EccE family.</text>
</comment>
<dbReference type="NCBIfam" id="TIGR03923">
    <property type="entry name" value="T7SS_EccE"/>
    <property type="match status" value="1"/>
</dbReference>
<evidence type="ECO:0000256" key="5">
    <source>
        <dbReference type="ARBA" id="ARBA00022989"/>
    </source>
</evidence>
<evidence type="ECO:0000313" key="9">
    <source>
        <dbReference type="EMBL" id="NGO71632.1"/>
    </source>
</evidence>
<keyword evidence="6" id="KW-0472">Membrane</keyword>
<proteinExistence type="inferred from homology"/>
<dbReference type="InterPro" id="IPR021368">
    <property type="entry name" value="T7SS_EccE"/>
</dbReference>
<evidence type="ECO:0000313" key="10">
    <source>
        <dbReference type="Proteomes" id="UP000477722"/>
    </source>
</evidence>
<feature type="domain" description="Type VII secretion system protein EccE" evidence="8">
    <location>
        <begin position="279"/>
        <end position="387"/>
    </location>
</feature>
<gene>
    <name evidence="9" type="primary">eccE</name>
    <name evidence="9" type="ORF">G5C65_25430</name>
</gene>
<keyword evidence="3" id="KW-1003">Cell membrane</keyword>
<dbReference type="AlphaFoldDB" id="A0A6G4X3C3"/>
<dbReference type="InterPro" id="IPR050051">
    <property type="entry name" value="EccE_dom"/>
</dbReference>
<evidence type="ECO:0000256" key="3">
    <source>
        <dbReference type="ARBA" id="ARBA00022475"/>
    </source>
</evidence>
<evidence type="ECO:0000256" key="6">
    <source>
        <dbReference type="ARBA" id="ARBA00023136"/>
    </source>
</evidence>
<dbReference type="EMBL" id="JAAKZZ010000329">
    <property type="protein sequence ID" value="NGO71632.1"/>
    <property type="molecule type" value="Genomic_DNA"/>
</dbReference>
<evidence type="ECO:0000256" key="2">
    <source>
        <dbReference type="ARBA" id="ARBA00007759"/>
    </source>
</evidence>
<evidence type="ECO:0000259" key="8">
    <source>
        <dbReference type="Pfam" id="PF11203"/>
    </source>
</evidence>
<dbReference type="GO" id="GO:0005886">
    <property type="term" value="C:plasma membrane"/>
    <property type="evidence" value="ECO:0007669"/>
    <property type="project" value="UniProtKB-SubCell"/>
</dbReference>
<keyword evidence="4" id="KW-0812">Transmembrane</keyword>
<evidence type="ECO:0000256" key="1">
    <source>
        <dbReference type="ARBA" id="ARBA00004236"/>
    </source>
</evidence>
<feature type="compositionally biased region" description="Low complexity" evidence="7">
    <location>
        <begin position="50"/>
        <end position="68"/>
    </location>
</feature>